<feature type="domain" description="ATPase BadF/BadG/BcrA/BcrD type" evidence="1">
    <location>
        <begin position="7"/>
        <end position="284"/>
    </location>
</feature>
<protein>
    <submittedName>
        <fullName evidence="2">BadF/BadG/BcrA/BcrD ATPase family protein</fullName>
    </submittedName>
</protein>
<evidence type="ECO:0000259" key="1">
    <source>
        <dbReference type="Pfam" id="PF01869"/>
    </source>
</evidence>
<dbReference type="InterPro" id="IPR002731">
    <property type="entry name" value="ATPase_BadF"/>
</dbReference>
<dbReference type="InterPro" id="IPR052519">
    <property type="entry name" value="Euk-type_GlcNAc_Kinase"/>
</dbReference>
<organism evidence="2 3">
    <name type="scientific">Balneatrix alpica</name>
    <dbReference type="NCBI Taxonomy" id="75684"/>
    <lineage>
        <taxon>Bacteria</taxon>
        <taxon>Pseudomonadati</taxon>
        <taxon>Pseudomonadota</taxon>
        <taxon>Gammaproteobacteria</taxon>
        <taxon>Oceanospirillales</taxon>
        <taxon>Balneatrichaceae</taxon>
        <taxon>Balneatrix</taxon>
    </lineage>
</organism>
<dbReference type="EMBL" id="JBHLZN010000001">
    <property type="protein sequence ID" value="MFB9885524.1"/>
    <property type="molecule type" value="Genomic_DNA"/>
</dbReference>
<proteinExistence type="predicted"/>
<accession>A0ABV5ZBN1</accession>
<dbReference type="PANTHER" id="PTHR43190:SF3">
    <property type="entry name" value="N-ACETYL-D-GLUCOSAMINE KINASE"/>
    <property type="match status" value="1"/>
</dbReference>
<dbReference type="Pfam" id="PF01869">
    <property type="entry name" value="BcrAD_BadFG"/>
    <property type="match status" value="1"/>
</dbReference>
<evidence type="ECO:0000313" key="2">
    <source>
        <dbReference type="EMBL" id="MFB9885524.1"/>
    </source>
</evidence>
<name>A0ABV5ZBN1_9GAMM</name>
<gene>
    <name evidence="2" type="ORF">ACFFLH_03770</name>
</gene>
<dbReference type="RefSeq" id="WP_027313618.1">
    <property type="nucleotide sequence ID" value="NZ_JBHLZN010000001.1"/>
</dbReference>
<dbReference type="Proteomes" id="UP001589628">
    <property type="component" value="Unassembled WGS sequence"/>
</dbReference>
<reference evidence="2 3" key="1">
    <citation type="submission" date="2024-09" db="EMBL/GenBank/DDBJ databases">
        <authorList>
            <person name="Sun Q."/>
            <person name="Mori K."/>
        </authorList>
    </citation>
    <scope>NUCLEOTIDE SEQUENCE [LARGE SCALE GENOMIC DNA]</scope>
    <source>
        <strain evidence="2 3">ATCC 51285</strain>
    </source>
</reference>
<sequence>MTEPLLLGVDGGGTSCRARLYSLEGKVLGEGKAGSGNPRVGLEIAYANILAATRQALQQAQLPESVLAHTYAGLGLAGAAQAHEQQLVLNYPHPFRAVKLLTDAHIACLGAFAGGDGSILIIGTGSCGLVAKQGQFELKGGWGFPISDQGSGAWLGLRLLRAALLAHEGMAEVSALTEQVMQGFEHNPEQLVAWLNEAKPKDYAAFAPMVLQYAEQQDPIARQLLQRQAREIDIHIAALIAAGSQHCALMGGLAEPMLPWLSEASRAVLVAPQQDALYGAMLLARQAWQEEGQ</sequence>
<dbReference type="SUPFAM" id="SSF53067">
    <property type="entry name" value="Actin-like ATPase domain"/>
    <property type="match status" value="2"/>
</dbReference>
<keyword evidence="3" id="KW-1185">Reference proteome</keyword>
<dbReference type="Gene3D" id="3.30.420.40">
    <property type="match status" value="2"/>
</dbReference>
<dbReference type="CDD" id="cd24082">
    <property type="entry name" value="ASKHA_NBD_GspK-like"/>
    <property type="match status" value="1"/>
</dbReference>
<evidence type="ECO:0000313" key="3">
    <source>
        <dbReference type="Proteomes" id="UP001589628"/>
    </source>
</evidence>
<dbReference type="PANTHER" id="PTHR43190">
    <property type="entry name" value="N-ACETYL-D-GLUCOSAMINE KINASE"/>
    <property type="match status" value="1"/>
</dbReference>
<dbReference type="InterPro" id="IPR043129">
    <property type="entry name" value="ATPase_NBD"/>
</dbReference>
<comment type="caution">
    <text evidence="2">The sequence shown here is derived from an EMBL/GenBank/DDBJ whole genome shotgun (WGS) entry which is preliminary data.</text>
</comment>